<accession>A0A6V7W9F3</accession>
<dbReference type="AlphaFoldDB" id="A0A6V7W9F3"/>
<protein>
    <submittedName>
        <fullName evidence="1">Uncharacterized protein</fullName>
    </submittedName>
</protein>
<evidence type="ECO:0000313" key="1">
    <source>
        <dbReference type="EMBL" id="CAD2183699.1"/>
    </source>
</evidence>
<organism evidence="1 2">
    <name type="scientific">Meloidogyne enterolobii</name>
    <name type="common">Root-knot nematode worm</name>
    <name type="synonym">Meloidogyne mayaguensis</name>
    <dbReference type="NCBI Taxonomy" id="390850"/>
    <lineage>
        <taxon>Eukaryota</taxon>
        <taxon>Metazoa</taxon>
        <taxon>Ecdysozoa</taxon>
        <taxon>Nematoda</taxon>
        <taxon>Chromadorea</taxon>
        <taxon>Rhabditida</taxon>
        <taxon>Tylenchina</taxon>
        <taxon>Tylenchomorpha</taxon>
        <taxon>Tylenchoidea</taxon>
        <taxon>Meloidogynidae</taxon>
        <taxon>Meloidogyninae</taxon>
        <taxon>Meloidogyne</taxon>
    </lineage>
</organism>
<gene>
    <name evidence="1" type="ORF">MENT_LOCUS36012</name>
</gene>
<reference evidence="1 2" key="1">
    <citation type="submission" date="2020-08" db="EMBL/GenBank/DDBJ databases">
        <authorList>
            <person name="Koutsovoulos G."/>
            <person name="Danchin GJ E."/>
        </authorList>
    </citation>
    <scope>NUCLEOTIDE SEQUENCE [LARGE SCALE GENOMIC DNA]</scope>
</reference>
<sequence>MGNYSSFGIWKCSRVFGERGILFGRSFGKIKFCPTKFCRSKSCPFEELP</sequence>
<comment type="caution">
    <text evidence="1">The sequence shown here is derived from an EMBL/GenBank/DDBJ whole genome shotgun (WGS) entry which is preliminary data.</text>
</comment>
<name>A0A6V7W9F3_MELEN</name>
<dbReference type="EMBL" id="CAJEWN010000477">
    <property type="protein sequence ID" value="CAD2183699.1"/>
    <property type="molecule type" value="Genomic_DNA"/>
</dbReference>
<dbReference type="Proteomes" id="UP000580250">
    <property type="component" value="Unassembled WGS sequence"/>
</dbReference>
<proteinExistence type="predicted"/>
<evidence type="ECO:0000313" key="2">
    <source>
        <dbReference type="Proteomes" id="UP000580250"/>
    </source>
</evidence>